<dbReference type="RefSeq" id="WP_090728199.1">
    <property type="nucleotide sequence ID" value="NZ_JBHTKX010000004.1"/>
</dbReference>
<keyword evidence="2" id="KW-1185">Reference proteome</keyword>
<dbReference type="EMBL" id="JBHTKX010000004">
    <property type="protein sequence ID" value="MFD1130758.1"/>
    <property type="molecule type" value="Genomic_DNA"/>
</dbReference>
<gene>
    <name evidence="1" type="ORF">ACFQ3J_21675</name>
</gene>
<sequence length="245" mass="27830">MEKSYYCSEQVGQMQATYDSLVMLKMIEVAGCDIVNNPVNYYCYDWGDQYPVFLTCIKRVFGDAQHIEELINPHGEEENTFKLPLPELIQFAELLGKEESDRYVANFNRMLNRSCDYLDFSMEGIVVNASIQITLTGFYGILSPFLKVLLEIKQMVQQVIRECKSQITNSSQNIVLLKELNQRVVGSVPEVSITDSTTVVFAQIMKFLGGNSSSESSDNLTFSEMRNILTHVLDQVTINRKDDVA</sequence>
<evidence type="ECO:0000313" key="2">
    <source>
        <dbReference type="Proteomes" id="UP001597169"/>
    </source>
</evidence>
<name>A0ABW3PVN7_9BACL</name>
<comment type="caution">
    <text evidence="1">The sequence shown here is derived from an EMBL/GenBank/DDBJ whole genome shotgun (WGS) entry which is preliminary data.</text>
</comment>
<evidence type="ECO:0000313" key="1">
    <source>
        <dbReference type="EMBL" id="MFD1130758.1"/>
    </source>
</evidence>
<accession>A0ABW3PVN7</accession>
<dbReference type="Proteomes" id="UP001597169">
    <property type="component" value="Unassembled WGS sequence"/>
</dbReference>
<proteinExistence type="predicted"/>
<organism evidence="1 2">
    <name type="scientific">Paenibacillus provencensis</name>
    <dbReference type="NCBI Taxonomy" id="441151"/>
    <lineage>
        <taxon>Bacteria</taxon>
        <taxon>Bacillati</taxon>
        <taxon>Bacillota</taxon>
        <taxon>Bacilli</taxon>
        <taxon>Bacillales</taxon>
        <taxon>Paenibacillaceae</taxon>
        <taxon>Paenibacillus</taxon>
    </lineage>
</organism>
<protein>
    <submittedName>
        <fullName evidence="1">Uncharacterized protein</fullName>
    </submittedName>
</protein>
<reference evidence="2" key="1">
    <citation type="journal article" date="2019" name="Int. J. Syst. Evol. Microbiol.">
        <title>The Global Catalogue of Microorganisms (GCM) 10K type strain sequencing project: providing services to taxonomists for standard genome sequencing and annotation.</title>
        <authorList>
            <consortium name="The Broad Institute Genomics Platform"/>
            <consortium name="The Broad Institute Genome Sequencing Center for Infectious Disease"/>
            <person name="Wu L."/>
            <person name="Ma J."/>
        </authorList>
    </citation>
    <scope>NUCLEOTIDE SEQUENCE [LARGE SCALE GENOMIC DNA]</scope>
    <source>
        <strain evidence="2">CCUG 53519</strain>
    </source>
</reference>